<feature type="transmembrane region" description="Helical" evidence="8">
    <location>
        <begin position="64"/>
        <end position="90"/>
    </location>
</feature>
<evidence type="ECO:0000256" key="8">
    <source>
        <dbReference type="SAM" id="Phobius"/>
    </source>
</evidence>
<sequence>MRRISRFQLFTLMMLFEIGSTTLFALGIEANQDAWIATLIGMLCSFVLIWVYTKIQKYNPNHNLADILSAVLGKWIGGPLVFLYALKFFWVGLLNFSEFGELISITLLPVTPMIIILSIFMLTVIYVLCSGYEVLARLGELMLPIVLFFLISTYVLIALSGKVDLTRLQPVLGNGILPVLDASFPALVNFPFGEAVVFLMYWQYVHAEEQIFRIASLAIGVSGLLVTCSVIIIISVLGVQYAANSEIPLFEVIKYINLADIITNLDSISAVILFIGGFFKTTLHFYGGVLAIKSLFHLKNEKWLIFVSAICFTWFSLTYYKNLAFHRWVGFELSNAYIYSFFTFFNIMCPILILIIIWLKSKRLKLKRP</sequence>
<feature type="transmembrane region" description="Helical" evidence="8">
    <location>
        <begin position="102"/>
        <end position="129"/>
    </location>
</feature>
<keyword evidence="4" id="KW-0309">Germination</keyword>
<evidence type="ECO:0000256" key="6">
    <source>
        <dbReference type="ARBA" id="ARBA00022989"/>
    </source>
</evidence>
<feature type="transmembrane region" description="Helical" evidence="8">
    <location>
        <begin position="268"/>
        <end position="291"/>
    </location>
</feature>
<evidence type="ECO:0000313" key="9">
    <source>
        <dbReference type="EMBL" id="RBW69681.1"/>
    </source>
</evidence>
<feature type="transmembrane region" description="Helical" evidence="8">
    <location>
        <begin position="7"/>
        <end position="28"/>
    </location>
</feature>
<organism evidence="9 10">
    <name type="scientific">Bacillus taeanensis</name>
    <dbReference type="NCBI Taxonomy" id="273032"/>
    <lineage>
        <taxon>Bacteria</taxon>
        <taxon>Bacillati</taxon>
        <taxon>Bacillota</taxon>
        <taxon>Bacilli</taxon>
        <taxon>Bacillales</taxon>
        <taxon>Bacillaceae</taxon>
        <taxon>Bacillus</taxon>
    </lineage>
</organism>
<dbReference type="PANTHER" id="PTHR34975">
    <property type="entry name" value="SPORE GERMINATION PROTEIN A2"/>
    <property type="match status" value="1"/>
</dbReference>
<feature type="transmembrane region" description="Helical" evidence="8">
    <location>
        <begin position="336"/>
        <end position="359"/>
    </location>
</feature>
<dbReference type="Pfam" id="PF03845">
    <property type="entry name" value="Spore_permease"/>
    <property type="match status" value="1"/>
</dbReference>
<dbReference type="OrthoDB" id="2840438at2"/>
<keyword evidence="3" id="KW-0813">Transport</keyword>
<feature type="transmembrane region" description="Helical" evidence="8">
    <location>
        <begin position="34"/>
        <end position="52"/>
    </location>
</feature>
<feature type="transmembrane region" description="Helical" evidence="8">
    <location>
        <begin position="141"/>
        <end position="162"/>
    </location>
</feature>
<keyword evidence="10" id="KW-1185">Reference proteome</keyword>
<dbReference type="InterPro" id="IPR004761">
    <property type="entry name" value="Spore_GerAB"/>
</dbReference>
<feature type="transmembrane region" description="Helical" evidence="8">
    <location>
        <begin position="214"/>
        <end position="239"/>
    </location>
</feature>
<evidence type="ECO:0000256" key="4">
    <source>
        <dbReference type="ARBA" id="ARBA00022544"/>
    </source>
</evidence>
<dbReference type="NCBIfam" id="TIGR00912">
    <property type="entry name" value="2A0309"/>
    <property type="match status" value="1"/>
</dbReference>
<evidence type="ECO:0000256" key="2">
    <source>
        <dbReference type="ARBA" id="ARBA00007998"/>
    </source>
</evidence>
<evidence type="ECO:0000256" key="1">
    <source>
        <dbReference type="ARBA" id="ARBA00004141"/>
    </source>
</evidence>
<evidence type="ECO:0000256" key="5">
    <source>
        <dbReference type="ARBA" id="ARBA00022692"/>
    </source>
</evidence>
<dbReference type="Proteomes" id="UP000253314">
    <property type="component" value="Unassembled WGS sequence"/>
</dbReference>
<dbReference type="EMBL" id="QOCW01000009">
    <property type="protein sequence ID" value="RBW69681.1"/>
    <property type="molecule type" value="Genomic_DNA"/>
</dbReference>
<feature type="transmembrane region" description="Helical" evidence="8">
    <location>
        <begin position="182"/>
        <end position="202"/>
    </location>
</feature>
<keyword evidence="7 8" id="KW-0472">Membrane</keyword>
<accession>A0A366Y0J1</accession>
<name>A0A366Y0J1_9BACI</name>
<keyword evidence="5 8" id="KW-0812">Transmembrane</keyword>
<comment type="subcellular location">
    <subcellularLocation>
        <location evidence="1">Membrane</location>
        <topology evidence="1">Multi-pass membrane protein</topology>
    </subcellularLocation>
</comment>
<dbReference type="RefSeq" id="WP_113806067.1">
    <property type="nucleotide sequence ID" value="NZ_QOCW01000009.1"/>
</dbReference>
<evidence type="ECO:0000313" key="10">
    <source>
        <dbReference type="Proteomes" id="UP000253314"/>
    </source>
</evidence>
<dbReference type="PANTHER" id="PTHR34975:SF2">
    <property type="entry name" value="SPORE GERMINATION PROTEIN A2"/>
    <property type="match status" value="1"/>
</dbReference>
<evidence type="ECO:0000256" key="7">
    <source>
        <dbReference type="ARBA" id="ARBA00023136"/>
    </source>
</evidence>
<reference evidence="9 10" key="1">
    <citation type="submission" date="2018-07" db="EMBL/GenBank/DDBJ databases">
        <title>Lottiidibacillus patelloidae gen. nov., sp. nov., isolated from the intestinal tract of a marine limpet and the reclassification of B. taeanensis BH030017T, B. algicola KMM 3737T and B. hwajinpoensis SW-72T as genus Lottiidibacillus.</title>
        <authorList>
            <person name="Liu R."/>
            <person name="Huang Z."/>
        </authorList>
    </citation>
    <scope>NUCLEOTIDE SEQUENCE [LARGE SCALE GENOMIC DNA]</scope>
    <source>
        <strain evidence="9 10">BH030017</strain>
    </source>
</reference>
<comment type="similarity">
    <text evidence="2">Belongs to the amino acid-polyamine-organocation (APC) superfamily. Spore germination protein (SGP) (TC 2.A.3.9) family.</text>
</comment>
<keyword evidence="6 8" id="KW-1133">Transmembrane helix</keyword>
<comment type="caution">
    <text evidence="9">The sequence shown here is derived from an EMBL/GenBank/DDBJ whole genome shotgun (WGS) entry which is preliminary data.</text>
</comment>
<protein>
    <submittedName>
        <fullName evidence="9">Spore gernimation protein</fullName>
    </submittedName>
</protein>
<feature type="transmembrane region" description="Helical" evidence="8">
    <location>
        <begin position="303"/>
        <end position="320"/>
    </location>
</feature>
<dbReference type="GO" id="GO:0016020">
    <property type="term" value="C:membrane"/>
    <property type="evidence" value="ECO:0007669"/>
    <property type="project" value="UniProtKB-SubCell"/>
</dbReference>
<proteinExistence type="inferred from homology"/>
<dbReference type="AlphaFoldDB" id="A0A366Y0J1"/>
<gene>
    <name evidence="9" type="ORF">DS031_10685</name>
</gene>
<evidence type="ECO:0000256" key="3">
    <source>
        <dbReference type="ARBA" id="ARBA00022448"/>
    </source>
</evidence>
<dbReference type="GO" id="GO:0009847">
    <property type="term" value="P:spore germination"/>
    <property type="evidence" value="ECO:0007669"/>
    <property type="project" value="InterPro"/>
</dbReference>